<dbReference type="Gene3D" id="3.10.450.50">
    <property type="match status" value="1"/>
</dbReference>
<dbReference type="InterPro" id="IPR032710">
    <property type="entry name" value="NTF2-like_dom_sf"/>
</dbReference>
<keyword evidence="2" id="KW-1185">Reference proteome</keyword>
<dbReference type="Proteomes" id="UP001056035">
    <property type="component" value="Chromosome"/>
</dbReference>
<accession>A0ABY5DUZ7</accession>
<reference evidence="1 2" key="1">
    <citation type="submission" date="2022-06" db="EMBL/GenBank/DDBJ databases">
        <title>Paraconexibacter antarcticus.</title>
        <authorList>
            <person name="Kim C.S."/>
        </authorList>
    </citation>
    <scope>NUCLEOTIDE SEQUENCE [LARGE SCALE GENOMIC DNA]</scope>
    <source>
        <strain evidence="1 2">02-257</strain>
    </source>
</reference>
<evidence type="ECO:0000313" key="2">
    <source>
        <dbReference type="Proteomes" id="UP001056035"/>
    </source>
</evidence>
<sequence>MNLEYAQKWAELRGSDTEAFADLYAGDLDFTLEHTMVDDHMKDTIYTRDQIVDRLGGFANDDAGNGLGVHTFTVTKYTGDERWGMVEWDYTVEGIASFRGIDNPDGKTLSTNGSTFLKFDADGKIVLDSTVMNDCPVFEALGLPIMRPHYWDADFDPASLMA</sequence>
<dbReference type="RefSeq" id="WP_254572085.1">
    <property type="nucleotide sequence ID" value="NZ_CP098502.1"/>
</dbReference>
<dbReference type="EMBL" id="CP098502">
    <property type="protein sequence ID" value="UTI65404.1"/>
    <property type="molecule type" value="Genomic_DNA"/>
</dbReference>
<name>A0ABY5DUZ7_9ACTN</name>
<dbReference type="SUPFAM" id="SSF54427">
    <property type="entry name" value="NTF2-like"/>
    <property type="match status" value="1"/>
</dbReference>
<protein>
    <submittedName>
        <fullName evidence="1">Nuclear transport factor 2 family protein</fullName>
    </submittedName>
</protein>
<proteinExistence type="predicted"/>
<evidence type="ECO:0000313" key="1">
    <source>
        <dbReference type="EMBL" id="UTI65404.1"/>
    </source>
</evidence>
<organism evidence="1 2">
    <name type="scientific">Paraconexibacter antarcticus</name>
    <dbReference type="NCBI Taxonomy" id="2949664"/>
    <lineage>
        <taxon>Bacteria</taxon>
        <taxon>Bacillati</taxon>
        <taxon>Actinomycetota</taxon>
        <taxon>Thermoleophilia</taxon>
        <taxon>Solirubrobacterales</taxon>
        <taxon>Paraconexibacteraceae</taxon>
        <taxon>Paraconexibacter</taxon>
    </lineage>
</organism>
<gene>
    <name evidence="1" type="ORF">NBH00_04125</name>
</gene>